<comment type="caution">
    <text evidence="1">The sequence shown here is derived from an EMBL/GenBank/DDBJ whole genome shotgun (WGS) entry which is preliminary data.</text>
</comment>
<accession>A0ABT9P0C7</accession>
<gene>
    <name evidence="1" type="ORF">J2S57_001881</name>
</gene>
<sequence>MNEFKAMAYVKAAGVVTAVVTLAVLVGASDKWG</sequence>
<proteinExistence type="predicted"/>
<protein>
    <submittedName>
        <fullName evidence="1">Uncharacterized protein</fullName>
    </submittedName>
</protein>
<name>A0ABT9P0C7_9ACTN</name>
<dbReference type="Proteomes" id="UP001235712">
    <property type="component" value="Unassembled WGS sequence"/>
</dbReference>
<dbReference type="EMBL" id="JAUSQZ010000001">
    <property type="protein sequence ID" value="MDP9826132.1"/>
    <property type="molecule type" value="Genomic_DNA"/>
</dbReference>
<evidence type="ECO:0000313" key="2">
    <source>
        <dbReference type="Proteomes" id="UP001235712"/>
    </source>
</evidence>
<keyword evidence="2" id="KW-1185">Reference proteome</keyword>
<reference evidence="1 2" key="1">
    <citation type="submission" date="2023-07" db="EMBL/GenBank/DDBJ databases">
        <title>Sequencing the genomes of 1000 actinobacteria strains.</title>
        <authorList>
            <person name="Klenk H.-P."/>
        </authorList>
    </citation>
    <scope>NUCLEOTIDE SEQUENCE [LARGE SCALE GENOMIC DNA]</scope>
    <source>
        <strain evidence="1 2">DSM 44388</strain>
    </source>
</reference>
<evidence type="ECO:0000313" key="1">
    <source>
        <dbReference type="EMBL" id="MDP9826132.1"/>
    </source>
</evidence>
<organism evidence="1 2">
    <name type="scientific">Kineosporia succinea</name>
    <dbReference type="NCBI Taxonomy" id="84632"/>
    <lineage>
        <taxon>Bacteria</taxon>
        <taxon>Bacillati</taxon>
        <taxon>Actinomycetota</taxon>
        <taxon>Actinomycetes</taxon>
        <taxon>Kineosporiales</taxon>
        <taxon>Kineosporiaceae</taxon>
        <taxon>Kineosporia</taxon>
    </lineage>
</organism>